<dbReference type="InterPro" id="IPR044974">
    <property type="entry name" value="Disease_R_plants"/>
</dbReference>
<dbReference type="AlphaFoldDB" id="A0A0E0LSN2"/>
<dbReference type="Proteomes" id="UP000026962">
    <property type="component" value="Chromosome 8"/>
</dbReference>
<dbReference type="SUPFAM" id="SSF52540">
    <property type="entry name" value="P-loop containing nucleoside triphosphate hydrolases"/>
    <property type="match status" value="1"/>
</dbReference>
<dbReference type="OMA" id="KSPHKWG"/>
<dbReference type="Gene3D" id="1.10.8.430">
    <property type="entry name" value="Helical domain of apoptotic protease-activating factors"/>
    <property type="match status" value="1"/>
</dbReference>
<feature type="domain" description="Disease resistance protein winged helix" evidence="4">
    <location>
        <begin position="421"/>
        <end position="491"/>
    </location>
</feature>
<accession>A0A0E0LSN2</accession>
<reference evidence="6" key="1">
    <citation type="submission" date="2015-04" db="UniProtKB">
        <authorList>
            <consortium name="EnsemblPlants"/>
        </authorList>
    </citation>
    <scope>IDENTIFICATION</scope>
</reference>
<dbReference type="GO" id="GO:0043531">
    <property type="term" value="F:ADP binding"/>
    <property type="evidence" value="ECO:0007669"/>
    <property type="project" value="InterPro"/>
</dbReference>
<feature type="domain" description="Disease resistance R13L4/SHOC-2-like LRR" evidence="5">
    <location>
        <begin position="540"/>
        <end position="721"/>
    </location>
</feature>
<protein>
    <submittedName>
        <fullName evidence="6">Uncharacterized protein</fullName>
    </submittedName>
</protein>
<evidence type="ECO:0000259" key="3">
    <source>
        <dbReference type="Pfam" id="PF00931"/>
    </source>
</evidence>
<dbReference type="InterPro" id="IPR036388">
    <property type="entry name" value="WH-like_DNA-bd_sf"/>
</dbReference>
<dbReference type="STRING" id="4537.A0A0E0LSN2"/>
<dbReference type="FunFam" id="1.10.10.10:FF:000322">
    <property type="entry name" value="Probable disease resistance protein At1g63360"/>
    <property type="match status" value="1"/>
</dbReference>
<evidence type="ECO:0000256" key="2">
    <source>
        <dbReference type="ARBA" id="ARBA00022821"/>
    </source>
</evidence>
<dbReference type="Gramene" id="OPUNC08G06730.1">
    <property type="protein sequence ID" value="OPUNC08G06730.1"/>
    <property type="gene ID" value="OPUNC08G06730"/>
</dbReference>
<evidence type="ECO:0000256" key="1">
    <source>
        <dbReference type="ARBA" id="ARBA00022737"/>
    </source>
</evidence>
<dbReference type="InterPro" id="IPR027417">
    <property type="entry name" value="P-loop_NTPase"/>
</dbReference>
<evidence type="ECO:0000313" key="7">
    <source>
        <dbReference type="Proteomes" id="UP000026962"/>
    </source>
</evidence>
<dbReference type="GO" id="GO:0002758">
    <property type="term" value="P:innate immune response-activating signaling pathway"/>
    <property type="evidence" value="ECO:0007669"/>
    <property type="project" value="UniProtKB-ARBA"/>
</dbReference>
<dbReference type="InterPro" id="IPR002182">
    <property type="entry name" value="NB-ARC"/>
</dbReference>
<dbReference type="InterPro" id="IPR058922">
    <property type="entry name" value="WHD_DRP"/>
</dbReference>
<reference evidence="6" key="2">
    <citation type="submission" date="2018-05" db="EMBL/GenBank/DDBJ databases">
        <title>OpunRS2 (Oryza punctata Reference Sequence Version 2).</title>
        <authorList>
            <person name="Zhang J."/>
            <person name="Kudrna D."/>
            <person name="Lee S."/>
            <person name="Talag J."/>
            <person name="Welchert J."/>
            <person name="Wing R.A."/>
        </authorList>
    </citation>
    <scope>NUCLEOTIDE SEQUENCE [LARGE SCALE GENOMIC DNA]</scope>
</reference>
<dbReference type="Gene3D" id="1.10.10.10">
    <property type="entry name" value="Winged helix-like DNA-binding domain superfamily/Winged helix DNA-binding domain"/>
    <property type="match status" value="1"/>
</dbReference>
<dbReference type="PRINTS" id="PR00364">
    <property type="entry name" value="DISEASERSIST"/>
</dbReference>
<dbReference type="Pfam" id="PF23598">
    <property type="entry name" value="LRR_14"/>
    <property type="match status" value="1"/>
</dbReference>
<dbReference type="eggNOG" id="KOG4658">
    <property type="taxonomic scope" value="Eukaryota"/>
</dbReference>
<name>A0A0E0LSN2_ORYPU</name>
<dbReference type="GO" id="GO:0009626">
    <property type="term" value="P:plant-type hypersensitive response"/>
    <property type="evidence" value="ECO:0007669"/>
    <property type="project" value="UniProtKB-ARBA"/>
</dbReference>
<evidence type="ECO:0000259" key="5">
    <source>
        <dbReference type="Pfam" id="PF23598"/>
    </source>
</evidence>
<dbReference type="InterPro" id="IPR042197">
    <property type="entry name" value="Apaf_helical"/>
</dbReference>
<evidence type="ECO:0000313" key="6">
    <source>
        <dbReference type="EnsemblPlants" id="OPUNC08G06730.1"/>
    </source>
</evidence>
<dbReference type="Pfam" id="PF23559">
    <property type="entry name" value="WHD_DRP"/>
    <property type="match status" value="1"/>
</dbReference>
<dbReference type="InterPro" id="IPR055414">
    <property type="entry name" value="LRR_R13L4/SHOC2-like"/>
</dbReference>
<keyword evidence="1" id="KW-0677">Repeat</keyword>
<dbReference type="Gene3D" id="3.40.50.300">
    <property type="entry name" value="P-loop containing nucleotide triphosphate hydrolases"/>
    <property type="match status" value="1"/>
</dbReference>
<dbReference type="PANTHER" id="PTHR23155">
    <property type="entry name" value="DISEASE RESISTANCE PROTEIN RP"/>
    <property type="match status" value="1"/>
</dbReference>
<sequence length="822" mass="94455">MAELKHLSAIIVGVKIMFDVALVSQLRGAQCHVLRFVPTKFKNKMSFRMHVRKFKVQGTITTNKLNGRITALTTQSSSWSQYIANYRALRNFASKLSDLRSRIVEVSERNRRYHLDIADQAIYNNINLMSVLGNTLSRSTEGATDDWANELDVPNDNINEPKVVALVGMYGSGSTHVREIYKHQQTIKRFDSYLWITLSQDVNATKIFMDMMKQLSGDSSSQPEYTGEDELAHGIQGKLKRKQFLLVFDDLWTTQAWHSIKRALPQDIKKGSLVIVTTEIVHVAKDCTESVDHIYWVQQIPKRKSFNRLKEYILVSGNSKMTREDKEDFEDLELESLEVPEPPFNTIEQVLRKCSGLELAIQALGQLLASKPPQRWGKLCDDLPSLLYNNHPMLKDIRKVMIQRYNNLPPYLKPCFLYLSIFPENFDIKVETVVDRWLTEGLVRDRTGMCHRAVAQEYLAELFDRSMIVFSKLRKNRSCKTCWIHPMMRDILVMISQEEKVSTTIGPRKSCSLLVKRLRHVTLDGQSERKLARCVDLSGIRSLTVFNEPSESIAALICSSQLRALRVLDVSNARGFQITQKDIRSVGELRHLRYLNLYRSNICELPSSIGMLPFLQLLNVRKTLITKLPREVTQLSRIQSLRASRRTEDFCHNRRNRCCCDSGVTVPKGIENLQDIEWLDIVEIKDNHGSKIEALGKLASLKHLGLTALQWRTAKKTNLQESHIMSLERLPCLVMLALLDNSYISERLIFYAKAFRELKTLEIFRVPKLKTVIFTEEAVPQLRSLAIRYCTLRLKGENNLKLRYVHLEGGVKIGITEKMNAL</sequence>
<feature type="domain" description="NB-ARC" evidence="3">
    <location>
        <begin position="159"/>
        <end position="306"/>
    </location>
</feature>
<dbReference type="GO" id="GO:0042742">
    <property type="term" value="P:defense response to bacterium"/>
    <property type="evidence" value="ECO:0007669"/>
    <property type="project" value="UniProtKB-ARBA"/>
</dbReference>
<dbReference type="Pfam" id="PF00931">
    <property type="entry name" value="NB-ARC"/>
    <property type="match status" value="1"/>
</dbReference>
<evidence type="ECO:0000259" key="4">
    <source>
        <dbReference type="Pfam" id="PF23559"/>
    </source>
</evidence>
<keyword evidence="2" id="KW-0611">Plant defense</keyword>
<organism evidence="6">
    <name type="scientific">Oryza punctata</name>
    <name type="common">Red rice</name>
    <dbReference type="NCBI Taxonomy" id="4537"/>
    <lineage>
        <taxon>Eukaryota</taxon>
        <taxon>Viridiplantae</taxon>
        <taxon>Streptophyta</taxon>
        <taxon>Embryophyta</taxon>
        <taxon>Tracheophyta</taxon>
        <taxon>Spermatophyta</taxon>
        <taxon>Magnoliopsida</taxon>
        <taxon>Liliopsida</taxon>
        <taxon>Poales</taxon>
        <taxon>Poaceae</taxon>
        <taxon>BOP clade</taxon>
        <taxon>Oryzoideae</taxon>
        <taxon>Oryzeae</taxon>
        <taxon>Oryzinae</taxon>
        <taxon>Oryza</taxon>
    </lineage>
</organism>
<dbReference type="Gene3D" id="3.80.10.10">
    <property type="entry name" value="Ribonuclease Inhibitor"/>
    <property type="match status" value="1"/>
</dbReference>
<dbReference type="SUPFAM" id="SSF52047">
    <property type="entry name" value="RNI-like"/>
    <property type="match status" value="1"/>
</dbReference>
<dbReference type="EnsemblPlants" id="OPUNC08G06730.1">
    <property type="protein sequence ID" value="OPUNC08G06730.1"/>
    <property type="gene ID" value="OPUNC08G06730"/>
</dbReference>
<proteinExistence type="predicted"/>
<dbReference type="PANTHER" id="PTHR23155:SF963">
    <property type="entry name" value="OS06G0287000 PROTEIN"/>
    <property type="match status" value="1"/>
</dbReference>
<keyword evidence="7" id="KW-1185">Reference proteome</keyword>
<dbReference type="InterPro" id="IPR032675">
    <property type="entry name" value="LRR_dom_sf"/>
</dbReference>
<dbReference type="HOGENOM" id="CLU_000837_25_4_1"/>